<accession>A0A9W6PXD3</accession>
<proteinExistence type="predicted"/>
<comment type="caution">
    <text evidence="2">The sequence shown here is derived from an EMBL/GenBank/DDBJ whole genome shotgun (WGS) entry which is preliminary data.</text>
</comment>
<evidence type="ECO:0000256" key="1">
    <source>
        <dbReference type="SAM" id="MobiDB-lite"/>
    </source>
</evidence>
<keyword evidence="3" id="KW-1185">Reference proteome</keyword>
<feature type="region of interest" description="Disordered" evidence="1">
    <location>
        <begin position="24"/>
        <end position="49"/>
    </location>
</feature>
<dbReference type="EMBL" id="BSRZ01000013">
    <property type="protein sequence ID" value="GLW66164.1"/>
    <property type="molecule type" value="Genomic_DNA"/>
</dbReference>
<feature type="compositionally biased region" description="Pro residues" evidence="1">
    <location>
        <begin position="28"/>
        <end position="37"/>
    </location>
</feature>
<dbReference type="Proteomes" id="UP001165124">
    <property type="component" value="Unassembled WGS sequence"/>
</dbReference>
<evidence type="ECO:0000313" key="2">
    <source>
        <dbReference type="EMBL" id="GLW66164.1"/>
    </source>
</evidence>
<organism evidence="2 3">
    <name type="scientific">Actinomadura rubrobrunea</name>
    <dbReference type="NCBI Taxonomy" id="115335"/>
    <lineage>
        <taxon>Bacteria</taxon>
        <taxon>Bacillati</taxon>
        <taxon>Actinomycetota</taxon>
        <taxon>Actinomycetes</taxon>
        <taxon>Streptosporangiales</taxon>
        <taxon>Thermomonosporaceae</taxon>
        <taxon>Actinomadura</taxon>
    </lineage>
</organism>
<dbReference type="AlphaFoldDB" id="A0A9W6PXD3"/>
<gene>
    <name evidence="2" type="ORF">Arub01_44080</name>
</gene>
<reference evidence="2" key="1">
    <citation type="submission" date="2023-02" db="EMBL/GenBank/DDBJ databases">
        <title>Actinomadura rubrobrunea NBRC 14622.</title>
        <authorList>
            <person name="Ichikawa N."/>
            <person name="Sato H."/>
            <person name="Tonouchi N."/>
        </authorList>
    </citation>
    <scope>NUCLEOTIDE SEQUENCE</scope>
    <source>
        <strain evidence="2">NBRC 14622</strain>
    </source>
</reference>
<evidence type="ECO:0000313" key="3">
    <source>
        <dbReference type="Proteomes" id="UP001165124"/>
    </source>
</evidence>
<name>A0A9W6PXD3_9ACTN</name>
<sequence>MIMVILLVSLTCLLWAGRWIRPAARRSAPPPAPPTPGAPDGMCGHPESMTAVLDPADEEYLAWLADHLWPEDEYLDVELGLSDGEEEAGGGLRR</sequence>
<protein>
    <submittedName>
        <fullName evidence="2">Uncharacterized protein</fullName>
    </submittedName>
</protein>